<feature type="transmembrane region" description="Helical" evidence="8">
    <location>
        <begin position="332"/>
        <end position="356"/>
    </location>
</feature>
<keyword evidence="10" id="KW-1185">Reference proteome</keyword>
<feature type="transmembrane region" description="Helical" evidence="8">
    <location>
        <begin position="25"/>
        <end position="44"/>
    </location>
</feature>
<sequence>MTTPSTSGAAKAPTAARETFSSRRLFILSAIGSAVGLGNIWRFPYVAYENGGGAFLIPYLVALLTAGIPLLFLDYSIGHKHRASAPMAFRRLHRGAEPLGWWQVLISFIIAVYYAVIIAWAVMFTGFSVTQAWGDDAEGFFFGEFLQMAEVPGLSFDYVPGVLLPLLGVWAVVIAIMVFGIRKGISRANGIFLPLLMVMFLILVIQSLFLPGATAGLDAFFTPNWAALANPGVWAAAYGQIFFSLSVAFGIMVTYSSYLKRKTDLTGSGMVVAFSNSGFEILAGIGVFAALGFMAQAAGTGVDEVVSGGIGLAFVAFPTIISQAPLGALMGLLFFGGLVFAGLTSLISIIEVIIAAVQDKLGWARVRATLAVTLPLAIISIGLFPTTTGLQLLDTSDAFVNSFGIMAVALVTVVMVSVGFTALPRLAKHVNRISSLKLGIVWRVLVGGVAPIVLGYILISEIQAKSGEQYSGYPAWFNGVFGWGMAGGLIVAAILLTLIPWSAKSAVHDPEFERIAASEQAEQDAIDELEEQAWDDDRRRDGDPTPVPRTQKGTTP</sequence>
<feature type="transmembrane region" description="Helical" evidence="8">
    <location>
        <begin position="56"/>
        <end position="78"/>
    </location>
</feature>
<dbReference type="SUPFAM" id="SSF161070">
    <property type="entry name" value="SNF-like"/>
    <property type="match status" value="1"/>
</dbReference>
<evidence type="ECO:0000256" key="2">
    <source>
        <dbReference type="ARBA" id="ARBA00022448"/>
    </source>
</evidence>
<organism evidence="9 10">
    <name type="scientific">Arthrobacter halodurans</name>
    <dbReference type="NCBI Taxonomy" id="516699"/>
    <lineage>
        <taxon>Bacteria</taxon>
        <taxon>Bacillati</taxon>
        <taxon>Actinomycetota</taxon>
        <taxon>Actinomycetes</taxon>
        <taxon>Micrococcales</taxon>
        <taxon>Micrococcaceae</taxon>
        <taxon>Arthrobacter</taxon>
    </lineage>
</organism>
<comment type="subcellular location">
    <subcellularLocation>
        <location evidence="1">Membrane</location>
        <topology evidence="1">Multi-pass membrane protein</topology>
    </subcellularLocation>
</comment>
<keyword evidence="4 8" id="KW-1133">Transmembrane helix</keyword>
<evidence type="ECO:0000256" key="7">
    <source>
        <dbReference type="SAM" id="MobiDB-lite"/>
    </source>
</evidence>
<feature type="transmembrane region" description="Helical" evidence="8">
    <location>
        <begin position="270"/>
        <end position="295"/>
    </location>
</feature>
<feature type="transmembrane region" description="Helical" evidence="8">
    <location>
        <begin position="479"/>
        <end position="499"/>
    </location>
</feature>
<comment type="caution">
    <text evidence="9">The sequence shown here is derived from an EMBL/GenBank/DDBJ whole genome shotgun (WGS) entry which is preliminary data.</text>
</comment>
<dbReference type="PANTHER" id="PTHR42948">
    <property type="entry name" value="TRANSPORTER"/>
    <property type="match status" value="1"/>
</dbReference>
<feature type="transmembrane region" description="Helical" evidence="8">
    <location>
        <begin position="440"/>
        <end position="459"/>
    </location>
</feature>
<reference evidence="9 10" key="1">
    <citation type="submission" date="2024-09" db="EMBL/GenBank/DDBJ databases">
        <authorList>
            <person name="Salinas-Garcia M.A."/>
            <person name="Prieme A."/>
        </authorList>
    </citation>
    <scope>NUCLEOTIDE SEQUENCE [LARGE SCALE GENOMIC DNA]</scope>
    <source>
        <strain evidence="9 10">DSM 21081</strain>
    </source>
</reference>
<dbReference type="Proteomes" id="UP001575652">
    <property type="component" value="Unassembled WGS sequence"/>
</dbReference>
<feature type="compositionally biased region" description="Acidic residues" evidence="7">
    <location>
        <begin position="521"/>
        <end position="534"/>
    </location>
</feature>
<feature type="transmembrane region" description="Helical" evidence="8">
    <location>
        <begin position="398"/>
        <end position="420"/>
    </location>
</feature>
<dbReference type="PANTHER" id="PTHR42948:SF1">
    <property type="entry name" value="TRANSPORTER"/>
    <property type="match status" value="1"/>
</dbReference>
<keyword evidence="2 6" id="KW-0813">Transport</keyword>
<evidence type="ECO:0000256" key="6">
    <source>
        <dbReference type="RuleBase" id="RU003732"/>
    </source>
</evidence>
<dbReference type="NCBIfam" id="NF037979">
    <property type="entry name" value="Na_transp"/>
    <property type="match status" value="1"/>
</dbReference>
<feature type="transmembrane region" description="Helical" evidence="8">
    <location>
        <begin position="368"/>
        <end position="386"/>
    </location>
</feature>
<keyword evidence="5 8" id="KW-0472">Membrane</keyword>
<keyword evidence="3 6" id="KW-0812">Transmembrane</keyword>
<dbReference type="PROSITE" id="PS00610">
    <property type="entry name" value="NA_NEUROTRAN_SYMP_1"/>
    <property type="match status" value="1"/>
</dbReference>
<name>A0ABV4UKI7_9MICC</name>
<dbReference type="CDD" id="cd10334">
    <property type="entry name" value="SLC6sbd_u1"/>
    <property type="match status" value="1"/>
</dbReference>
<dbReference type="EMBL" id="JBHDLJ010000003">
    <property type="protein sequence ID" value="MFB0834135.1"/>
    <property type="molecule type" value="Genomic_DNA"/>
</dbReference>
<dbReference type="Pfam" id="PF00209">
    <property type="entry name" value="SNF"/>
    <property type="match status" value="2"/>
</dbReference>
<evidence type="ECO:0000313" key="10">
    <source>
        <dbReference type="Proteomes" id="UP001575652"/>
    </source>
</evidence>
<evidence type="ECO:0000256" key="4">
    <source>
        <dbReference type="ARBA" id="ARBA00022989"/>
    </source>
</evidence>
<evidence type="ECO:0000256" key="8">
    <source>
        <dbReference type="SAM" id="Phobius"/>
    </source>
</evidence>
<evidence type="ECO:0000313" key="9">
    <source>
        <dbReference type="EMBL" id="MFB0834135.1"/>
    </source>
</evidence>
<protein>
    <recommendedName>
        <fullName evidence="6">Transporter</fullName>
    </recommendedName>
</protein>
<feature type="transmembrane region" description="Helical" evidence="8">
    <location>
        <begin position="233"/>
        <end position="258"/>
    </location>
</feature>
<feature type="transmembrane region" description="Helical" evidence="8">
    <location>
        <begin position="191"/>
        <end position="213"/>
    </location>
</feature>
<evidence type="ECO:0000256" key="3">
    <source>
        <dbReference type="ARBA" id="ARBA00022692"/>
    </source>
</evidence>
<evidence type="ECO:0000256" key="1">
    <source>
        <dbReference type="ARBA" id="ARBA00004141"/>
    </source>
</evidence>
<feature type="transmembrane region" description="Helical" evidence="8">
    <location>
        <begin position="158"/>
        <end position="179"/>
    </location>
</feature>
<dbReference type="InterPro" id="IPR000175">
    <property type="entry name" value="Na/ntran_symport"/>
</dbReference>
<evidence type="ECO:0000256" key="5">
    <source>
        <dbReference type="ARBA" id="ARBA00023136"/>
    </source>
</evidence>
<feature type="region of interest" description="Disordered" evidence="7">
    <location>
        <begin position="519"/>
        <end position="556"/>
    </location>
</feature>
<comment type="similarity">
    <text evidence="6">Belongs to the sodium:neurotransmitter symporter (SNF) (TC 2.A.22) family.</text>
</comment>
<keyword evidence="6" id="KW-0769">Symport</keyword>
<dbReference type="RefSeq" id="WP_373971301.1">
    <property type="nucleotide sequence ID" value="NZ_JBHDLJ010000003.1"/>
</dbReference>
<feature type="transmembrane region" description="Helical" evidence="8">
    <location>
        <begin position="99"/>
        <end position="123"/>
    </location>
</feature>
<dbReference type="PROSITE" id="PS50267">
    <property type="entry name" value="NA_NEUROTRAN_SYMP_3"/>
    <property type="match status" value="1"/>
</dbReference>
<accession>A0ABV4UKI7</accession>
<dbReference type="InterPro" id="IPR037272">
    <property type="entry name" value="SNS_sf"/>
</dbReference>
<proteinExistence type="inferred from homology"/>
<dbReference type="PRINTS" id="PR00176">
    <property type="entry name" value="NANEUSMPORT"/>
</dbReference>
<gene>
    <name evidence="9" type="ORF">ACETWP_05995</name>
</gene>